<feature type="region of interest" description="Disordered" evidence="4">
    <location>
        <begin position="27"/>
        <end position="49"/>
    </location>
</feature>
<dbReference type="AlphaFoldDB" id="A0A1Q9EJ58"/>
<evidence type="ECO:0000313" key="6">
    <source>
        <dbReference type="EMBL" id="OLQ07484.1"/>
    </source>
</evidence>
<comment type="caution">
    <text evidence="6">The sequence shown here is derived from an EMBL/GenBank/DDBJ whole genome shotgun (WGS) entry which is preliminary data.</text>
</comment>
<name>A0A1Q9EJ58_SYMMI</name>
<dbReference type="GO" id="GO:0006412">
    <property type="term" value="P:translation"/>
    <property type="evidence" value="ECO:0007669"/>
    <property type="project" value="InterPro"/>
</dbReference>
<evidence type="ECO:0000256" key="2">
    <source>
        <dbReference type="ARBA" id="ARBA00022980"/>
    </source>
</evidence>
<feature type="compositionally biased region" description="Basic and acidic residues" evidence="4">
    <location>
        <begin position="299"/>
        <end position="313"/>
    </location>
</feature>
<proteinExistence type="inferred from homology"/>
<dbReference type="PROSITE" id="PS00055">
    <property type="entry name" value="RIBOSOMAL_S12"/>
    <property type="match status" value="1"/>
</dbReference>
<dbReference type="GO" id="GO:0015935">
    <property type="term" value="C:small ribosomal subunit"/>
    <property type="evidence" value="ECO:0007669"/>
    <property type="project" value="InterPro"/>
</dbReference>
<protein>
    <submittedName>
        <fullName evidence="6">30S ribosomal protein S12</fullName>
    </submittedName>
</protein>
<evidence type="ECO:0000313" key="7">
    <source>
        <dbReference type="Proteomes" id="UP000186817"/>
    </source>
</evidence>
<dbReference type="NCBIfam" id="TIGR00981">
    <property type="entry name" value="rpsL_bact"/>
    <property type="match status" value="1"/>
</dbReference>
<dbReference type="Pfam" id="PF00164">
    <property type="entry name" value="Ribosom_S12_S23"/>
    <property type="match status" value="1"/>
</dbReference>
<dbReference type="InterPro" id="IPR012340">
    <property type="entry name" value="NA-bd_OB-fold"/>
</dbReference>
<feature type="compositionally biased region" description="Basic residues" evidence="4">
    <location>
        <begin position="329"/>
        <end position="339"/>
    </location>
</feature>
<evidence type="ECO:0000256" key="4">
    <source>
        <dbReference type="SAM" id="MobiDB-lite"/>
    </source>
</evidence>
<keyword evidence="5" id="KW-0732">Signal</keyword>
<dbReference type="InterPro" id="IPR005679">
    <property type="entry name" value="Ribosomal_uS12_bac"/>
</dbReference>
<reference evidence="6 7" key="1">
    <citation type="submission" date="2016-02" db="EMBL/GenBank/DDBJ databases">
        <title>Genome analysis of coral dinoflagellate symbionts highlights evolutionary adaptations to a symbiotic lifestyle.</title>
        <authorList>
            <person name="Aranda M."/>
            <person name="Li Y."/>
            <person name="Liew Y.J."/>
            <person name="Baumgarten S."/>
            <person name="Simakov O."/>
            <person name="Wilson M."/>
            <person name="Piel J."/>
            <person name="Ashoor H."/>
            <person name="Bougouffa S."/>
            <person name="Bajic V.B."/>
            <person name="Ryu T."/>
            <person name="Ravasi T."/>
            <person name="Bayer T."/>
            <person name="Micklem G."/>
            <person name="Kim H."/>
            <person name="Bhak J."/>
            <person name="Lajeunesse T.C."/>
            <person name="Voolstra C.R."/>
        </authorList>
    </citation>
    <scope>NUCLEOTIDE SEQUENCE [LARGE SCALE GENOMIC DNA]</scope>
    <source>
        <strain evidence="6 7">CCMP2467</strain>
    </source>
</reference>
<dbReference type="CDD" id="cd03368">
    <property type="entry name" value="Ribosomal_S12"/>
    <property type="match status" value="1"/>
</dbReference>
<evidence type="ECO:0000256" key="1">
    <source>
        <dbReference type="ARBA" id="ARBA00005657"/>
    </source>
</evidence>
<dbReference type="PANTHER" id="PTHR11652">
    <property type="entry name" value="30S RIBOSOMAL PROTEIN S12 FAMILY MEMBER"/>
    <property type="match status" value="1"/>
</dbReference>
<dbReference type="SUPFAM" id="SSF50249">
    <property type="entry name" value="Nucleic acid-binding proteins"/>
    <property type="match status" value="1"/>
</dbReference>
<dbReference type="OrthoDB" id="428627at2759"/>
<feature type="chain" id="PRO_5012819321" evidence="5">
    <location>
        <begin position="23"/>
        <end position="339"/>
    </location>
</feature>
<organism evidence="6 7">
    <name type="scientific">Symbiodinium microadriaticum</name>
    <name type="common">Dinoflagellate</name>
    <name type="synonym">Zooxanthella microadriatica</name>
    <dbReference type="NCBI Taxonomy" id="2951"/>
    <lineage>
        <taxon>Eukaryota</taxon>
        <taxon>Sar</taxon>
        <taxon>Alveolata</taxon>
        <taxon>Dinophyceae</taxon>
        <taxon>Suessiales</taxon>
        <taxon>Symbiodiniaceae</taxon>
        <taxon>Symbiodinium</taxon>
    </lineage>
</organism>
<keyword evidence="3" id="KW-0687">Ribonucleoprotein</keyword>
<dbReference type="GO" id="GO:0003735">
    <property type="term" value="F:structural constituent of ribosome"/>
    <property type="evidence" value="ECO:0007669"/>
    <property type="project" value="InterPro"/>
</dbReference>
<keyword evidence="7" id="KW-1185">Reference proteome</keyword>
<keyword evidence="2 6" id="KW-0689">Ribosomal protein</keyword>
<feature type="region of interest" description="Disordered" evidence="4">
    <location>
        <begin position="266"/>
        <end position="339"/>
    </location>
</feature>
<dbReference type="InterPro" id="IPR006032">
    <property type="entry name" value="Ribosomal_uS12"/>
</dbReference>
<dbReference type="Gene3D" id="2.40.50.140">
    <property type="entry name" value="Nucleic acid-binding proteins"/>
    <property type="match status" value="1"/>
</dbReference>
<dbReference type="PRINTS" id="PR01034">
    <property type="entry name" value="RIBOSOMALS12"/>
</dbReference>
<dbReference type="Proteomes" id="UP000186817">
    <property type="component" value="Unassembled WGS sequence"/>
</dbReference>
<accession>A0A1Q9EJ58</accession>
<gene>
    <name evidence="6" type="primary">rpsL</name>
    <name evidence="6" type="ORF">AK812_SmicGene9098</name>
</gene>
<evidence type="ECO:0000256" key="3">
    <source>
        <dbReference type="ARBA" id="ARBA00023274"/>
    </source>
</evidence>
<sequence length="339" mass="37709">MRLWLLPLSLLALVTIMGPCARIPGVTAPPKIRPKPRDKRKELSKGPQKAGIVTRVYTMSPKKPNSAIRKVCRVKLSNAYEIIGYIPGEGHNLQEFSSVLVRGGRRKDLVGVRYTLCRGARDLQGVQGRRTSRSKQMPILLQDVPDKTKVSANGMANAQLPGWVKADAKLVYVSRSTGKEMPVVVKHVSNSQKSVTIVFARDGKSEMQVPFSQILGEKSPLKLPDLPDLELLEDETEKFFDSMEGTWFGNMQNLDPKVALGSDKGKFSFEGPAAPPLMEVMSSPEMDEAPQRRKREGKKPKEAKELKDSPPAERKRRKEAKAKDDGKAAKKKKTKDKDK</sequence>
<dbReference type="EMBL" id="LSRX01000137">
    <property type="protein sequence ID" value="OLQ07484.1"/>
    <property type="molecule type" value="Genomic_DNA"/>
</dbReference>
<evidence type="ECO:0000256" key="5">
    <source>
        <dbReference type="SAM" id="SignalP"/>
    </source>
</evidence>
<comment type="similarity">
    <text evidence="1">Belongs to the universal ribosomal protein uS12 family.</text>
</comment>
<feature type="signal peptide" evidence="5">
    <location>
        <begin position="1"/>
        <end position="22"/>
    </location>
</feature>